<comment type="subcellular location">
    <subcellularLocation>
        <location evidence="8">Cytoplasm</location>
    </subcellularLocation>
</comment>
<keyword evidence="6 8" id="KW-0067">ATP-binding</keyword>
<comment type="subunit">
    <text evidence="8">Homodimer.</text>
</comment>
<dbReference type="InterPro" id="IPR042176">
    <property type="entry name" value="Pantoate_ligase_C"/>
</dbReference>
<comment type="function">
    <text evidence="8">Catalyzes the condensation of pantoate with beta-alanine in an ATP-dependent reaction via a pantoyl-adenylate intermediate.</text>
</comment>
<dbReference type="NCBIfam" id="TIGR00125">
    <property type="entry name" value="cyt_tran_rel"/>
    <property type="match status" value="1"/>
</dbReference>
<feature type="binding site" evidence="8">
    <location>
        <begin position="149"/>
        <end position="152"/>
    </location>
    <ligand>
        <name>ATP</name>
        <dbReference type="ChEBI" id="CHEBI:30616"/>
    </ligand>
</feature>
<dbReference type="InterPro" id="IPR004821">
    <property type="entry name" value="Cyt_trans-like"/>
</dbReference>
<dbReference type="GO" id="GO:0004592">
    <property type="term" value="F:pantoate-beta-alanine ligase activity"/>
    <property type="evidence" value="ECO:0007669"/>
    <property type="project" value="UniProtKB-UniRule"/>
</dbReference>
<evidence type="ECO:0000313" key="10">
    <source>
        <dbReference type="Proteomes" id="UP000242818"/>
    </source>
</evidence>
<evidence type="ECO:0000256" key="4">
    <source>
        <dbReference type="ARBA" id="ARBA00022655"/>
    </source>
</evidence>
<evidence type="ECO:0000256" key="7">
    <source>
        <dbReference type="ARBA" id="ARBA00048258"/>
    </source>
</evidence>
<feature type="active site" description="Proton donor" evidence="8">
    <location>
        <position position="37"/>
    </location>
</feature>
<feature type="binding site" evidence="8">
    <location>
        <position position="61"/>
    </location>
    <ligand>
        <name>(R)-pantoate</name>
        <dbReference type="ChEBI" id="CHEBI:15980"/>
    </ligand>
</feature>
<name>A0A1C4FJJ2_9BACT</name>
<keyword evidence="8" id="KW-0963">Cytoplasm</keyword>
<dbReference type="Gene3D" id="3.30.1300.10">
    <property type="entry name" value="Pantoate-beta-alanine ligase, C-terminal domain"/>
    <property type="match status" value="1"/>
</dbReference>
<evidence type="ECO:0000256" key="5">
    <source>
        <dbReference type="ARBA" id="ARBA00022741"/>
    </source>
</evidence>
<feature type="binding site" evidence="8">
    <location>
        <position position="61"/>
    </location>
    <ligand>
        <name>beta-alanine</name>
        <dbReference type="ChEBI" id="CHEBI:57966"/>
    </ligand>
</feature>
<evidence type="ECO:0000256" key="3">
    <source>
        <dbReference type="ARBA" id="ARBA00022598"/>
    </source>
</evidence>
<dbReference type="PANTHER" id="PTHR21299:SF1">
    <property type="entry name" value="PANTOATE--BETA-ALANINE LIGASE"/>
    <property type="match status" value="1"/>
</dbReference>
<feature type="binding site" evidence="8">
    <location>
        <begin position="30"/>
        <end position="37"/>
    </location>
    <ligand>
        <name>ATP</name>
        <dbReference type="ChEBI" id="CHEBI:30616"/>
    </ligand>
</feature>
<feature type="binding site" evidence="8">
    <location>
        <position position="155"/>
    </location>
    <ligand>
        <name>(R)-pantoate</name>
        <dbReference type="ChEBI" id="CHEBI:15980"/>
    </ligand>
</feature>
<comment type="catalytic activity">
    <reaction evidence="7 8">
        <text>(R)-pantoate + beta-alanine + ATP = (R)-pantothenate + AMP + diphosphate + H(+)</text>
        <dbReference type="Rhea" id="RHEA:10912"/>
        <dbReference type="ChEBI" id="CHEBI:15378"/>
        <dbReference type="ChEBI" id="CHEBI:15980"/>
        <dbReference type="ChEBI" id="CHEBI:29032"/>
        <dbReference type="ChEBI" id="CHEBI:30616"/>
        <dbReference type="ChEBI" id="CHEBI:33019"/>
        <dbReference type="ChEBI" id="CHEBI:57966"/>
        <dbReference type="ChEBI" id="CHEBI:456215"/>
        <dbReference type="EC" id="6.3.2.1"/>
    </reaction>
</comment>
<organism evidence="9 10">
    <name type="scientific">Chitinophaga costaii</name>
    <dbReference type="NCBI Taxonomy" id="1335309"/>
    <lineage>
        <taxon>Bacteria</taxon>
        <taxon>Pseudomonadati</taxon>
        <taxon>Bacteroidota</taxon>
        <taxon>Chitinophagia</taxon>
        <taxon>Chitinophagales</taxon>
        <taxon>Chitinophagaceae</taxon>
        <taxon>Chitinophaga</taxon>
    </lineage>
</organism>
<keyword evidence="10" id="KW-1185">Reference proteome</keyword>
<evidence type="ECO:0000256" key="6">
    <source>
        <dbReference type="ARBA" id="ARBA00022840"/>
    </source>
</evidence>
<dbReference type="EMBL" id="FMAR01000014">
    <property type="protein sequence ID" value="SCC55813.1"/>
    <property type="molecule type" value="Genomic_DNA"/>
</dbReference>
<dbReference type="GO" id="GO:0015940">
    <property type="term" value="P:pantothenate biosynthetic process"/>
    <property type="evidence" value="ECO:0007669"/>
    <property type="project" value="UniProtKB-UniRule"/>
</dbReference>
<dbReference type="Gene3D" id="3.40.50.620">
    <property type="entry name" value="HUPs"/>
    <property type="match status" value="1"/>
</dbReference>
<dbReference type="UniPathway" id="UPA00028">
    <property type="reaction ID" value="UER00005"/>
</dbReference>
<comment type="caution">
    <text evidence="8">Lacks conserved residue(s) required for the propagation of feature annotation.</text>
</comment>
<dbReference type="GO" id="GO:0005737">
    <property type="term" value="C:cytoplasm"/>
    <property type="evidence" value="ECO:0007669"/>
    <property type="project" value="UniProtKB-SubCell"/>
</dbReference>
<dbReference type="NCBIfam" id="TIGR00018">
    <property type="entry name" value="panC"/>
    <property type="match status" value="1"/>
</dbReference>
<evidence type="ECO:0000256" key="1">
    <source>
        <dbReference type="ARBA" id="ARBA00004990"/>
    </source>
</evidence>
<dbReference type="Pfam" id="PF02569">
    <property type="entry name" value="Pantoate_ligase"/>
    <property type="match status" value="1"/>
</dbReference>
<keyword evidence="4 8" id="KW-0566">Pantothenate biosynthesis</keyword>
<dbReference type="SUPFAM" id="SSF52374">
    <property type="entry name" value="Nucleotidylyl transferase"/>
    <property type="match status" value="1"/>
</dbReference>
<dbReference type="InterPro" id="IPR014729">
    <property type="entry name" value="Rossmann-like_a/b/a_fold"/>
</dbReference>
<accession>A0A1C4FJJ2</accession>
<keyword evidence="5 8" id="KW-0547">Nucleotide-binding</keyword>
<dbReference type="STRING" id="1335309.GA0116948_114103"/>
<dbReference type="OrthoDB" id="9773087at2"/>
<evidence type="ECO:0000256" key="2">
    <source>
        <dbReference type="ARBA" id="ARBA00009256"/>
    </source>
</evidence>
<gene>
    <name evidence="8" type="primary">panC</name>
    <name evidence="9" type="ORF">GA0116948_114103</name>
</gene>
<dbReference type="Proteomes" id="UP000242818">
    <property type="component" value="Unassembled WGS sequence"/>
</dbReference>
<reference evidence="9 10" key="1">
    <citation type="submission" date="2016-08" db="EMBL/GenBank/DDBJ databases">
        <authorList>
            <person name="Seilhamer J.J."/>
        </authorList>
    </citation>
    <scope>NUCLEOTIDE SEQUENCE [LARGE SCALE GENOMIC DNA]</scope>
    <source>
        <strain evidence="9 10">A37T2</strain>
    </source>
</reference>
<dbReference type="HAMAP" id="MF_00158">
    <property type="entry name" value="PanC"/>
    <property type="match status" value="1"/>
</dbReference>
<sequence length="279" mass="30794">MYVFKHAFELKNYLSSARQAGKSIGFVPTMGALHDGHLQLIAQARQHTDLVVCSIFVNPTQFNDPKDYEKYPSTIAQDTEKLVAAGNNVLFLPAVAEMYPEGLASTSQYDFGYLETLLEGSYRPGHFQGVGRVMHKLLKMIMPHQVFMGQKDFQQCMIVKRLLEITGLPAQLVISPTTREASGLAMSSRNMRLSAEERQTATLIYQVLTYITQHRSDIDYAPVVAEATRRLVAGGFVPDYVAIADAATLLPITGAIPGKQVALIAAKLGEVRLIDNVVY</sequence>
<proteinExistence type="inferred from homology"/>
<comment type="pathway">
    <text evidence="1 8">Cofactor biosynthesis; (R)-pantothenate biosynthesis; (R)-pantothenate from (R)-pantoate and beta-alanine: step 1/1.</text>
</comment>
<evidence type="ECO:0000313" key="9">
    <source>
        <dbReference type="EMBL" id="SCC55813.1"/>
    </source>
</evidence>
<dbReference type="RefSeq" id="WP_089714454.1">
    <property type="nucleotide sequence ID" value="NZ_FMAR01000014.1"/>
</dbReference>
<dbReference type="PANTHER" id="PTHR21299">
    <property type="entry name" value="CYTIDYLATE KINASE/PANTOATE-BETA-ALANINE LIGASE"/>
    <property type="match status" value="1"/>
</dbReference>
<protein>
    <recommendedName>
        <fullName evidence="8">Pantothenate synthetase</fullName>
        <shortName evidence="8">PS</shortName>
        <ecNumber evidence="8">6.3.2.1</ecNumber>
    </recommendedName>
    <alternativeName>
        <fullName evidence="8">Pantoate--beta-alanine ligase</fullName>
    </alternativeName>
    <alternativeName>
        <fullName evidence="8">Pantoate-activating enzyme</fullName>
    </alternativeName>
</protein>
<dbReference type="EC" id="6.3.2.1" evidence="8"/>
<feature type="binding site" evidence="8">
    <location>
        <begin position="186"/>
        <end position="189"/>
    </location>
    <ligand>
        <name>ATP</name>
        <dbReference type="ChEBI" id="CHEBI:30616"/>
    </ligand>
</feature>
<keyword evidence="3 8" id="KW-0436">Ligase</keyword>
<evidence type="ECO:0000256" key="8">
    <source>
        <dbReference type="HAMAP-Rule" id="MF_00158"/>
    </source>
</evidence>
<dbReference type="AlphaFoldDB" id="A0A1C4FJJ2"/>
<comment type="similarity">
    <text evidence="2 8">Belongs to the pantothenate synthetase family.</text>
</comment>
<dbReference type="InterPro" id="IPR003721">
    <property type="entry name" value="Pantoate_ligase"/>
</dbReference>
<dbReference type="GO" id="GO:0005524">
    <property type="term" value="F:ATP binding"/>
    <property type="evidence" value="ECO:0007669"/>
    <property type="project" value="UniProtKB-KW"/>
</dbReference>
<comment type="miscellaneous">
    <text evidence="8">The reaction proceeds by a bi uni uni bi ping pong mechanism.</text>
</comment>